<comment type="subcellular location">
    <subcellularLocation>
        <location evidence="7">Cell membrane</location>
        <topology evidence="7">Single-pass membrane protein</topology>
    </subcellularLocation>
</comment>
<organism evidence="9 10">
    <name type="scientific">Sphaerisporangium siamense</name>
    <dbReference type="NCBI Taxonomy" id="795645"/>
    <lineage>
        <taxon>Bacteria</taxon>
        <taxon>Bacillati</taxon>
        <taxon>Actinomycetota</taxon>
        <taxon>Actinomycetes</taxon>
        <taxon>Streptosporangiales</taxon>
        <taxon>Streptosporangiaceae</taxon>
        <taxon>Sphaerisporangium</taxon>
    </lineage>
</organism>
<comment type="similarity">
    <text evidence="7">Belongs to the transglycosylase MltG family.</text>
</comment>
<evidence type="ECO:0000256" key="2">
    <source>
        <dbReference type="ARBA" id="ARBA00022692"/>
    </source>
</evidence>
<dbReference type="Proteomes" id="UP000542210">
    <property type="component" value="Unassembled WGS sequence"/>
</dbReference>
<evidence type="ECO:0000256" key="6">
    <source>
        <dbReference type="ARBA" id="ARBA00023316"/>
    </source>
</evidence>
<protein>
    <recommendedName>
        <fullName evidence="7">Endolytic murein transglycosylase</fullName>
        <ecNumber evidence="7">4.2.2.29</ecNumber>
    </recommendedName>
    <alternativeName>
        <fullName evidence="7">Peptidoglycan lytic transglycosylase</fullName>
    </alternativeName>
    <alternativeName>
        <fullName evidence="7">Peptidoglycan polymerization terminase</fullName>
    </alternativeName>
</protein>
<feature type="compositionally biased region" description="Basic and acidic residues" evidence="8">
    <location>
        <begin position="11"/>
        <end position="30"/>
    </location>
</feature>
<feature type="transmembrane region" description="Helical" evidence="7">
    <location>
        <begin position="122"/>
        <end position="145"/>
    </location>
</feature>
<keyword evidence="3 7" id="KW-1133">Transmembrane helix</keyword>
<dbReference type="EC" id="4.2.2.29" evidence="7"/>
<feature type="region of interest" description="Disordered" evidence="8">
    <location>
        <begin position="1"/>
        <end position="118"/>
    </location>
</feature>
<sequence>MTRPPGPPHGPEQHGPEDHGAERHGPEQPRGRSGQEPPDDPVGPAAPDDPDGVRRTISPGGPDETGAPEDSGDVLSVAGAAEGRTSGGEGAVEGEPEGLIRFQDEAREESEEERKGRGRRGLIALVAGGSAVLVAAGLAGAFVLFKPFLSPEDFDGPGTVPVVVRIAPGASAGEIAETLVRAEVVASARSFVGVVERRGKENGLRPGHYRMRKRMAASMALDLLLSPQARIRKRVTLPEGLRAVQSVARLAKGSGLPAAEFGRLAAAPAGLGLPAYANGAVEGFLFPATYDVEPSTGARDLMRATVRRFKRAATRVDLEAGAGRLKLTPREVVIVASIAQAEGGRVADYPKIARVIYNRLASRAKLEMDSTVMYGLGKHGIVASHAEIKRDTPYNTYMHPGLPPGPICNPGEAALRAALSPAKGDWYWFVTVDPERRITKFTDKESEFVKFRAELNKRLGQH</sequence>
<evidence type="ECO:0000256" key="8">
    <source>
        <dbReference type="SAM" id="MobiDB-lite"/>
    </source>
</evidence>
<accession>A0A7W7DC48</accession>
<keyword evidence="5 7" id="KW-0456">Lyase</keyword>
<proteinExistence type="inferred from homology"/>
<feature type="site" description="Important for catalytic activity" evidence="7">
    <location>
        <position position="342"/>
    </location>
</feature>
<dbReference type="Gene3D" id="3.30.1490.480">
    <property type="entry name" value="Endolytic murein transglycosylase"/>
    <property type="match status" value="1"/>
</dbReference>
<dbReference type="NCBIfam" id="TIGR00247">
    <property type="entry name" value="endolytic transglycosylase MltG"/>
    <property type="match status" value="1"/>
</dbReference>
<dbReference type="GO" id="GO:0008932">
    <property type="term" value="F:lytic endotransglycosylase activity"/>
    <property type="evidence" value="ECO:0007669"/>
    <property type="project" value="UniProtKB-UniRule"/>
</dbReference>
<dbReference type="AlphaFoldDB" id="A0A7W7DC48"/>
<dbReference type="PANTHER" id="PTHR30518">
    <property type="entry name" value="ENDOLYTIC MUREIN TRANSGLYCOSYLASE"/>
    <property type="match status" value="1"/>
</dbReference>
<dbReference type="CDD" id="cd08010">
    <property type="entry name" value="MltG_like"/>
    <property type="match status" value="1"/>
</dbReference>
<dbReference type="GO" id="GO:0009252">
    <property type="term" value="P:peptidoglycan biosynthetic process"/>
    <property type="evidence" value="ECO:0007669"/>
    <property type="project" value="UniProtKB-UniRule"/>
</dbReference>
<keyword evidence="1 7" id="KW-1003">Cell membrane</keyword>
<dbReference type="InterPro" id="IPR003770">
    <property type="entry name" value="MLTG-like"/>
</dbReference>
<reference evidence="9 10" key="1">
    <citation type="submission" date="2020-08" db="EMBL/GenBank/DDBJ databases">
        <title>Sequencing the genomes of 1000 actinobacteria strains.</title>
        <authorList>
            <person name="Klenk H.-P."/>
        </authorList>
    </citation>
    <scope>NUCLEOTIDE SEQUENCE [LARGE SCALE GENOMIC DNA]</scope>
    <source>
        <strain evidence="9 10">DSM 45784</strain>
    </source>
</reference>
<evidence type="ECO:0000256" key="5">
    <source>
        <dbReference type="ARBA" id="ARBA00023239"/>
    </source>
</evidence>
<gene>
    <name evidence="7" type="primary">mltG</name>
    <name evidence="9" type="ORF">BJ982_004854</name>
</gene>
<evidence type="ECO:0000313" key="10">
    <source>
        <dbReference type="Proteomes" id="UP000542210"/>
    </source>
</evidence>
<dbReference type="GO" id="GO:0005886">
    <property type="term" value="C:plasma membrane"/>
    <property type="evidence" value="ECO:0007669"/>
    <property type="project" value="UniProtKB-SubCell"/>
</dbReference>
<evidence type="ECO:0000256" key="7">
    <source>
        <dbReference type="HAMAP-Rule" id="MF_02065"/>
    </source>
</evidence>
<comment type="catalytic activity">
    <reaction evidence="7">
        <text>a peptidoglycan chain = a peptidoglycan chain with N-acetyl-1,6-anhydromuramyl-[peptide] at the reducing end + a peptidoglycan chain with N-acetylglucosamine at the non-reducing end.</text>
        <dbReference type="EC" id="4.2.2.29"/>
    </reaction>
</comment>
<evidence type="ECO:0000256" key="1">
    <source>
        <dbReference type="ARBA" id="ARBA00022475"/>
    </source>
</evidence>
<comment type="caution">
    <text evidence="9">The sequence shown here is derived from an EMBL/GenBank/DDBJ whole genome shotgun (WGS) entry which is preliminary data.</text>
</comment>
<feature type="compositionally biased region" description="Pro residues" evidence="8">
    <location>
        <begin position="1"/>
        <end position="10"/>
    </location>
</feature>
<dbReference type="RefSeq" id="WP_203959374.1">
    <property type="nucleotide sequence ID" value="NZ_BOOV01000032.1"/>
</dbReference>
<evidence type="ECO:0000256" key="3">
    <source>
        <dbReference type="ARBA" id="ARBA00022989"/>
    </source>
</evidence>
<dbReference type="Pfam" id="PF02618">
    <property type="entry name" value="YceG"/>
    <property type="match status" value="1"/>
</dbReference>
<dbReference type="EMBL" id="JACHND010000001">
    <property type="protein sequence ID" value="MBB4703310.1"/>
    <property type="molecule type" value="Genomic_DNA"/>
</dbReference>
<dbReference type="PANTHER" id="PTHR30518:SF2">
    <property type="entry name" value="ENDOLYTIC MUREIN TRANSGLYCOSYLASE"/>
    <property type="match status" value="1"/>
</dbReference>
<dbReference type="GO" id="GO:0071555">
    <property type="term" value="P:cell wall organization"/>
    <property type="evidence" value="ECO:0007669"/>
    <property type="project" value="UniProtKB-KW"/>
</dbReference>
<dbReference type="HAMAP" id="MF_02065">
    <property type="entry name" value="MltG"/>
    <property type="match status" value="1"/>
</dbReference>
<evidence type="ECO:0000256" key="4">
    <source>
        <dbReference type="ARBA" id="ARBA00023136"/>
    </source>
</evidence>
<keyword evidence="4 7" id="KW-0472">Membrane</keyword>
<name>A0A7W7DC48_9ACTN</name>
<keyword evidence="6 7" id="KW-0961">Cell wall biogenesis/degradation</keyword>
<keyword evidence="10" id="KW-1185">Reference proteome</keyword>
<evidence type="ECO:0000313" key="9">
    <source>
        <dbReference type="EMBL" id="MBB4703310.1"/>
    </source>
</evidence>
<comment type="function">
    <text evidence="7">Functions as a peptidoglycan terminase that cleaves nascent peptidoglycan strands endolytically to terminate their elongation.</text>
</comment>
<keyword evidence="2 7" id="KW-0812">Transmembrane</keyword>